<accession>A0ABZ2YSM5</accession>
<dbReference type="PROSITE" id="PS51257">
    <property type="entry name" value="PROKAR_LIPOPROTEIN"/>
    <property type="match status" value="1"/>
</dbReference>
<reference evidence="3" key="1">
    <citation type="submission" date="2024-03" db="EMBL/GenBank/DDBJ databases">
        <title>Chitinophaga horti sp. nov., isolated from garden soil.</title>
        <authorList>
            <person name="Lee D.S."/>
            <person name="Han D.M."/>
            <person name="Baek J.H."/>
            <person name="Choi D.G."/>
            <person name="Jeon J.H."/>
            <person name="Jeon C.O."/>
        </authorList>
    </citation>
    <scope>NUCLEOTIDE SEQUENCE [LARGE SCALE GENOMIC DNA]</scope>
    <source>
        <strain evidence="3">GPA1</strain>
    </source>
</reference>
<organism evidence="2 3">
    <name type="scientific">Chitinophaga pollutisoli</name>
    <dbReference type="NCBI Taxonomy" id="3133966"/>
    <lineage>
        <taxon>Bacteria</taxon>
        <taxon>Pseudomonadati</taxon>
        <taxon>Bacteroidota</taxon>
        <taxon>Chitinophagia</taxon>
        <taxon>Chitinophagales</taxon>
        <taxon>Chitinophagaceae</taxon>
        <taxon>Chitinophaga</taxon>
    </lineage>
</organism>
<keyword evidence="1" id="KW-0732">Signal</keyword>
<dbReference type="RefSeq" id="WP_341837376.1">
    <property type="nucleotide sequence ID" value="NZ_CP149822.1"/>
</dbReference>
<keyword evidence="3" id="KW-1185">Reference proteome</keyword>
<protein>
    <recommendedName>
        <fullName evidence="4">D-ribose pyranase</fullName>
    </recommendedName>
</protein>
<feature type="chain" id="PRO_5046646081" description="D-ribose pyranase" evidence="1">
    <location>
        <begin position="25"/>
        <end position="183"/>
    </location>
</feature>
<evidence type="ECO:0000256" key="1">
    <source>
        <dbReference type="SAM" id="SignalP"/>
    </source>
</evidence>
<evidence type="ECO:0008006" key="4">
    <source>
        <dbReference type="Google" id="ProtNLM"/>
    </source>
</evidence>
<proteinExistence type="predicted"/>
<evidence type="ECO:0000313" key="3">
    <source>
        <dbReference type="Proteomes" id="UP001485459"/>
    </source>
</evidence>
<name>A0ABZ2YSM5_9BACT</name>
<evidence type="ECO:0000313" key="2">
    <source>
        <dbReference type="EMBL" id="WZN42542.1"/>
    </source>
</evidence>
<dbReference type="EMBL" id="CP149822">
    <property type="protein sequence ID" value="WZN42542.1"/>
    <property type="molecule type" value="Genomic_DNA"/>
</dbReference>
<dbReference type="Proteomes" id="UP001485459">
    <property type="component" value="Chromosome"/>
</dbReference>
<sequence length="183" mass="20008">MTGRVIKAAFVLAFPLLAACGAKAPESNGSWRQRLADQLPLLGHRNWIIVADQAFPELKSPGITYINSGERLLPVLKEVLAMVKAPGHVTPILYRDKELGFIAEAQSTGIGAFRDSVNALLAGSMVREMLHDSIFAKLDAAAGLFRVVVVKTDEKLPYTSVLMELDCAYWNGEKEAALRQVMQ</sequence>
<gene>
    <name evidence="2" type="ORF">WJU16_05780</name>
</gene>
<feature type="signal peptide" evidence="1">
    <location>
        <begin position="1"/>
        <end position="24"/>
    </location>
</feature>